<keyword evidence="9" id="KW-1185">Reference proteome</keyword>
<feature type="region of interest" description="Disordered" evidence="6">
    <location>
        <begin position="332"/>
        <end position="355"/>
    </location>
</feature>
<evidence type="ECO:0000256" key="2">
    <source>
        <dbReference type="ARBA" id="ARBA00023015"/>
    </source>
</evidence>
<feature type="coiled-coil region" evidence="5">
    <location>
        <begin position="294"/>
        <end position="321"/>
    </location>
</feature>
<evidence type="ECO:0000313" key="9">
    <source>
        <dbReference type="Proteomes" id="UP000549394"/>
    </source>
</evidence>
<dbReference type="EMBL" id="CAJFCJ010000001">
    <property type="protein sequence ID" value="CAD5110780.1"/>
    <property type="molecule type" value="Genomic_DNA"/>
</dbReference>
<gene>
    <name evidence="8" type="ORF">DGYR_LOCUS141</name>
</gene>
<keyword evidence="5" id="KW-0175">Coiled coil</keyword>
<evidence type="ECO:0000256" key="3">
    <source>
        <dbReference type="ARBA" id="ARBA00023163"/>
    </source>
</evidence>
<feature type="compositionally biased region" description="Low complexity" evidence="6">
    <location>
        <begin position="343"/>
        <end position="355"/>
    </location>
</feature>
<dbReference type="Gene3D" id="3.10.390.10">
    <property type="entry name" value="SAND domain-like"/>
    <property type="match status" value="1"/>
</dbReference>
<name>A0A7I8V3Q8_9ANNE</name>
<evidence type="ECO:0000259" key="7">
    <source>
        <dbReference type="PROSITE" id="PS50864"/>
    </source>
</evidence>
<protein>
    <submittedName>
        <fullName evidence="8">DgyrCDS146</fullName>
    </submittedName>
</protein>
<keyword evidence="3" id="KW-0804">Transcription</keyword>
<dbReference type="FunFam" id="3.10.390.10:FF:000004">
    <property type="entry name" value="Deformed epidermal autoregulatory factor 1"/>
    <property type="match status" value="1"/>
</dbReference>
<dbReference type="InterPro" id="IPR010919">
    <property type="entry name" value="SAND-like_dom_sf"/>
</dbReference>
<dbReference type="InterPro" id="IPR000770">
    <property type="entry name" value="SAND_dom"/>
</dbReference>
<dbReference type="PANTHER" id="PTHR10417">
    <property type="entry name" value="GLUCOCORTICOID MODULATORY ELEMENT-BINDING PROTEIN"/>
    <property type="match status" value="1"/>
</dbReference>
<dbReference type="PROSITE" id="PS50864">
    <property type="entry name" value="SAND"/>
    <property type="match status" value="1"/>
</dbReference>
<evidence type="ECO:0000256" key="5">
    <source>
        <dbReference type="SAM" id="Coils"/>
    </source>
</evidence>
<feature type="region of interest" description="Disordered" evidence="6">
    <location>
        <begin position="25"/>
        <end position="59"/>
    </location>
</feature>
<dbReference type="SMART" id="SM00258">
    <property type="entry name" value="SAND"/>
    <property type="match status" value="1"/>
</dbReference>
<dbReference type="OrthoDB" id="437457at2759"/>
<evidence type="ECO:0000256" key="6">
    <source>
        <dbReference type="SAM" id="MobiDB-lite"/>
    </source>
</evidence>
<dbReference type="SUPFAM" id="SSF63763">
    <property type="entry name" value="SAND domain-like"/>
    <property type="match status" value="1"/>
</dbReference>
<evidence type="ECO:0000256" key="1">
    <source>
        <dbReference type="ARBA" id="ARBA00022553"/>
    </source>
</evidence>
<comment type="caution">
    <text evidence="8">The sequence shown here is derived from an EMBL/GenBank/DDBJ whole genome shotgun (WGS) entry which is preliminary data.</text>
</comment>
<keyword evidence="4" id="KW-0539">Nucleus</keyword>
<organism evidence="8 9">
    <name type="scientific">Dimorphilus gyrociliatus</name>
    <dbReference type="NCBI Taxonomy" id="2664684"/>
    <lineage>
        <taxon>Eukaryota</taxon>
        <taxon>Metazoa</taxon>
        <taxon>Spiralia</taxon>
        <taxon>Lophotrochozoa</taxon>
        <taxon>Annelida</taxon>
        <taxon>Polychaeta</taxon>
        <taxon>Polychaeta incertae sedis</taxon>
        <taxon>Dinophilidae</taxon>
        <taxon>Dimorphilus</taxon>
    </lineage>
</organism>
<feature type="compositionally biased region" description="Basic and acidic residues" evidence="6">
    <location>
        <begin position="47"/>
        <end position="59"/>
    </location>
</feature>
<keyword evidence="2" id="KW-0805">Transcription regulation</keyword>
<dbReference type="GO" id="GO:0046872">
    <property type="term" value="F:metal ion binding"/>
    <property type="evidence" value="ECO:0007669"/>
    <property type="project" value="UniProtKB-KW"/>
</dbReference>
<dbReference type="PANTHER" id="PTHR10417:SF15">
    <property type="entry name" value="STERILE ALPHA MOTIF DOMAIN-CONTAINING 11"/>
    <property type="match status" value="1"/>
</dbReference>
<evidence type="ECO:0000313" key="8">
    <source>
        <dbReference type="EMBL" id="CAD5110780.1"/>
    </source>
</evidence>
<feature type="domain" description="SAND" evidence="7">
    <location>
        <begin position="95"/>
        <end position="175"/>
    </location>
</feature>
<dbReference type="GO" id="GO:0003677">
    <property type="term" value="F:DNA binding"/>
    <property type="evidence" value="ECO:0007669"/>
    <property type="project" value="UniProtKB-KW"/>
</dbReference>
<dbReference type="Proteomes" id="UP000549394">
    <property type="component" value="Unassembled WGS sequence"/>
</dbReference>
<sequence length="355" mass="40211">MDNKRDSNSKKVSATIGSFSEDVTVEQFEISDKNEETTDNDSSFDINSEHISDDLQDDRCNETSSKVVIQEVDSLQPNEEPSYRRSMKRKPYRYEWNASTMKDVLTVRCKQVTGFLHKEKFGSGGRGKCIRVNEKWFTPNEFENFCGRGSSKDWKRSIRYGGRPLQFLIEDGILVPHAASCTCSACCDDESVNAPVRFFVPYKRKKKEISSSTSVKRLALSDQALSDVTLIPTQSDTNLSRTSFNSDIIPVQFISADLGNVYQDSTGQTLYVPSVTTNTTCEEEKIWWQLETSVKSIVNEAQNLLSQIRQVKQQVNFAKEKAIRDLKSQLLKSKQTEPDDSIMDNSSSSMVWASK</sequence>
<reference evidence="8 9" key="1">
    <citation type="submission" date="2020-08" db="EMBL/GenBank/DDBJ databases">
        <authorList>
            <person name="Hejnol A."/>
        </authorList>
    </citation>
    <scope>NUCLEOTIDE SEQUENCE [LARGE SCALE GENOMIC DNA]</scope>
</reference>
<evidence type="ECO:0000256" key="4">
    <source>
        <dbReference type="ARBA" id="ARBA00023242"/>
    </source>
</evidence>
<keyword evidence="1" id="KW-0597">Phosphoprotein</keyword>
<dbReference type="AlphaFoldDB" id="A0A7I8V3Q8"/>
<accession>A0A7I8V3Q8</accession>
<dbReference type="Pfam" id="PF01342">
    <property type="entry name" value="SAND"/>
    <property type="match status" value="1"/>
</dbReference>
<proteinExistence type="predicted"/>